<organism evidence="2 3">
    <name type="scientific">Chara braunii</name>
    <name type="common">Braun's stonewort</name>
    <dbReference type="NCBI Taxonomy" id="69332"/>
    <lineage>
        <taxon>Eukaryota</taxon>
        <taxon>Viridiplantae</taxon>
        <taxon>Streptophyta</taxon>
        <taxon>Charophyceae</taxon>
        <taxon>Charales</taxon>
        <taxon>Characeae</taxon>
        <taxon>Chara</taxon>
    </lineage>
</organism>
<protein>
    <submittedName>
        <fullName evidence="2">Uncharacterized protein</fullName>
    </submittedName>
</protein>
<accession>A0A388K040</accession>
<reference evidence="2 3" key="1">
    <citation type="journal article" date="2018" name="Cell">
        <title>The Chara Genome: Secondary Complexity and Implications for Plant Terrestrialization.</title>
        <authorList>
            <person name="Nishiyama T."/>
            <person name="Sakayama H."/>
            <person name="Vries J.D."/>
            <person name="Buschmann H."/>
            <person name="Saint-Marcoux D."/>
            <person name="Ullrich K.K."/>
            <person name="Haas F.B."/>
            <person name="Vanderstraeten L."/>
            <person name="Becker D."/>
            <person name="Lang D."/>
            <person name="Vosolsobe S."/>
            <person name="Rombauts S."/>
            <person name="Wilhelmsson P.K.I."/>
            <person name="Janitza P."/>
            <person name="Kern R."/>
            <person name="Heyl A."/>
            <person name="Rumpler F."/>
            <person name="Villalobos L.I.A.C."/>
            <person name="Clay J.M."/>
            <person name="Skokan R."/>
            <person name="Toyoda A."/>
            <person name="Suzuki Y."/>
            <person name="Kagoshima H."/>
            <person name="Schijlen E."/>
            <person name="Tajeshwar N."/>
            <person name="Catarino B."/>
            <person name="Hetherington A.J."/>
            <person name="Saltykova A."/>
            <person name="Bonnot C."/>
            <person name="Breuninger H."/>
            <person name="Symeonidi A."/>
            <person name="Radhakrishnan G.V."/>
            <person name="Van Nieuwerburgh F."/>
            <person name="Deforce D."/>
            <person name="Chang C."/>
            <person name="Karol K.G."/>
            <person name="Hedrich R."/>
            <person name="Ulvskov P."/>
            <person name="Glockner G."/>
            <person name="Delwiche C.F."/>
            <person name="Petrasek J."/>
            <person name="Van de Peer Y."/>
            <person name="Friml J."/>
            <person name="Beilby M."/>
            <person name="Dolan L."/>
            <person name="Kohara Y."/>
            <person name="Sugano S."/>
            <person name="Fujiyama A."/>
            <person name="Delaux P.-M."/>
            <person name="Quint M."/>
            <person name="TheiBen G."/>
            <person name="Hagemann M."/>
            <person name="Harholt J."/>
            <person name="Dunand C."/>
            <person name="Zachgo S."/>
            <person name="Langdale J."/>
            <person name="Maumus F."/>
            <person name="Straeten D.V.D."/>
            <person name="Gould S.B."/>
            <person name="Rensing S.A."/>
        </authorList>
    </citation>
    <scope>NUCLEOTIDE SEQUENCE [LARGE SCALE GENOMIC DNA]</scope>
    <source>
        <strain evidence="2 3">S276</strain>
    </source>
</reference>
<dbReference type="Proteomes" id="UP000265515">
    <property type="component" value="Unassembled WGS sequence"/>
</dbReference>
<feature type="region of interest" description="Disordered" evidence="1">
    <location>
        <begin position="1"/>
        <end position="70"/>
    </location>
</feature>
<comment type="caution">
    <text evidence="2">The sequence shown here is derived from an EMBL/GenBank/DDBJ whole genome shotgun (WGS) entry which is preliminary data.</text>
</comment>
<proteinExistence type="predicted"/>
<evidence type="ECO:0000256" key="1">
    <source>
        <dbReference type="SAM" id="MobiDB-lite"/>
    </source>
</evidence>
<evidence type="ECO:0000313" key="3">
    <source>
        <dbReference type="Proteomes" id="UP000265515"/>
    </source>
</evidence>
<name>A0A388K040_CHABU</name>
<dbReference type="EMBL" id="BFEA01000039">
    <property type="protein sequence ID" value="GBG63419.1"/>
    <property type="molecule type" value="Genomic_DNA"/>
</dbReference>
<sequence length="70" mass="8517">MPTDTYRRKEWKTDRAAEGQREAADREWEQEQEGERARERERRTDRHRQTGRQTELRKDKDKPTEDGGTD</sequence>
<keyword evidence="3" id="KW-1185">Reference proteome</keyword>
<evidence type="ECO:0000313" key="2">
    <source>
        <dbReference type="EMBL" id="GBG63419.1"/>
    </source>
</evidence>
<dbReference type="Gramene" id="GBG63419">
    <property type="protein sequence ID" value="GBG63419"/>
    <property type="gene ID" value="CBR_g38041"/>
</dbReference>
<dbReference type="AlphaFoldDB" id="A0A388K040"/>
<gene>
    <name evidence="2" type="ORF">CBR_g38041</name>
</gene>